<comment type="caution">
    <text evidence="2">The sequence shown here is derived from an EMBL/GenBank/DDBJ whole genome shotgun (WGS) entry which is preliminary data.</text>
</comment>
<name>A0A916ZHX6_9HYPH</name>
<keyword evidence="1" id="KW-0472">Membrane</keyword>
<dbReference type="EMBL" id="BMIQ01000002">
    <property type="protein sequence ID" value="GGD97232.1"/>
    <property type="molecule type" value="Genomic_DNA"/>
</dbReference>
<evidence type="ECO:0000256" key="1">
    <source>
        <dbReference type="SAM" id="Phobius"/>
    </source>
</evidence>
<organism evidence="2 3">
    <name type="scientific">Aureimonas endophytica</name>
    <dbReference type="NCBI Taxonomy" id="2027858"/>
    <lineage>
        <taxon>Bacteria</taxon>
        <taxon>Pseudomonadati</taxon>
        <taxon>Pseudomonadota</taxon>
        <taxon>Alphaproteobacteria</taxon>
        <taxon>Hyphomicrobiales</taxon>
        <taxon>Aurantimonadaceae</taxon>
        <taxon>Aureimonas</taxon>
    </lineage>
</organism>
<feature type="transmembrane region" description="Helical" evidence="1">
    <location>
        <begin position="78"/>
        <end position="97"/>
    </location>
</feature>
<reference evidence="2" key="2">
    <citation type="submission" date="2020-09" db="EMBL/GenBank/DDBJ databases">
        <authorList>
            <person name="Sun Q."/>
            <person name="Zhou Y."/>
        </authorList>
    </citation>
    <scope>NUCLEOTIDE SEQUENCE</scope>
    <source>
        <strain evidence="2">CGMCC 1.15367</strain>
    </source>
</reference>
<feature type="transmembrane region" description="Helical" evidence="1">
    <location>
        <begin position="53"/>
        <end position="72"/>
    </location>
</feature>
<dbReference type="AlphaFoldDB" id="A0A916ZHX6"/>
<keyword evidence="1" id="KW-1133">Transmembrane helix</keyword>
<dbReference type="RefSeq" id="WP_188907607.1">
    <property type="nucleotide sequence ID" value="NZ_BMIQ01000002.1"/>
</dbReference>
<evidence type="ECO:0000313" key="2">
    <source>
        <dbReference type="EMBL" id="GGD97232.1"/>
    </source>
</evidence>
<dbReference type="Proteomes" id="UP000644699">
    <property type="component" value="Unassembled WGS sequence"/>
</dbReference>
<sequence length="132" mass="13903">MLELALPETNAELLPFVAGAVTALIGVFALFLPRTFLRALRLQAAPLHPEGAGEARSIIGGFYIGNGLMTMLLFDQPYVQLMLGGAWALAAFGRLVAMLSDKGGTILNALLLLLQLALAAMPLAAAFNLIPN</sequence>
<proteinExistence type="predicted"/>
<keyword evidence="3" id="KW-1185">Reference proteome</keyword>
<evidence type="ECO:0008006" key="4">
    <source>
        <dbReference type="Google" id="ProtNLM"/>
    </source>
</evidence>
<feature type="transmembrane region" description="Helical" evidence="1">
    <location>
        <begin position="109"/>
        <end position="130"/>
    </location>
</feature>
<evidence type="ECO:0000313" key="3">
    <source>
        <dbReference type="Proteomes" id="UP000644699"/>
    </source>
</evidence>
<accession>A0A916ZHX6</accession>
<feature type="transmembrane region" description="Helical" evidence="1">
    <location>
        <begin position="13"/>
        <end position="32"/>
    </location>
</feature>
<protein>
    <recommendedName>
        <fullName evidence="4">DUF4345 domain-containing protein</fullName>
    </recommendedName>
</protein>
<reference evidence="2" key="1">
    <citation type="journal article" date="2014" name="Int. J. Syst. Evol. Microbiol.">
        <title>Complete genome sequence of Corynebacterium casei LMG S-19264T (=DSM 44701T), isolated from a smear-ripened cheese.</title>
        <authorList>
            <consortium name="US DOE Joint Genome Institute (JGI-PGF)"/>
            <person name="Walter F."/>
            <person name="Albersmeier A."/>
            <person name="Kalinowski J."/>
            <person name="Ruckert C."/>
        </authorList>
    </citation>
    <scope>NUCLEOTIDE SEQUENCE</scope>
    <source>
        <strain evidence="2">CGMCC 1.15367</strain>
    </source>
</reference>
<gene>
    <name evidence="2" type="ORF">GCM10011390_14990</name>
</gene>
<keyword evidence="1" id="KW-0812">Transmembrane</keyword>